<name>A0A139LMN2_9BACE</name>
<dbReference type="SUPFAM" id="SSF56925">
    <property type="entry name" value="OMPA-like"/>
    <property type="match status" value="1"/>
</dbReference>
<dbReference type="PATRIC" id="fig|329854.7.peg.1563"/>
<feature type="chain" id="PRO_5007487418" description="Outer membrane protein beta-barrel domain-containing protein" evidence="1">
    <location>
        <begin position="26"/>
        <end position="236"/>
    </location>
</feature>
<evidence type="ECO:0000256" key="1">
    <source>
        <dbReference type="SAM" id="SignalP"/>
    </source>
</evidence>
<feature type="domain" description="Outer membrane protein beta-barrel" evidence="2">
    <location>
        <begin position="26"/>
        <end position="210"/>
    </location>
</feature>
<dbReference type="EMBL" id="LTDF01000064">
    <property type="protein sequence ID" value="KXT52697.1"/>
    <property type="molecule type" value="Genomic_DNA"/>
</dbReference>
<reference evidence="3 4" key="1">
    <citation type="submission" date="2016-02" db="EMBL/GenBank/DDBJ databases">
        <authorList>
            <person name="Wen L."/>
            <person name="He K."/>
            <person name="Yang H."/>
        </authorList>
    </citation>
    <scope>NUCLEOTIDE SEQUENCE [LARGE SCALE GENOMIC DNA]</scope>
    <source>
        <strain evidence="3 4">KLE1704</strain>
    </source>
</reference>
<comment type="caution">
    <text evidence="3">The sequence shown here is derived from an EMBL/GenBank/DDBJ whole genome shotgun (WGS) entry which is preliminary data.</text>
</comment>
<evidence type="ECO:0000313" key="4">
    <source>
        <dbReference type="Proteomes" id="UP000070319"/>
    </source>
</evidence>
<evidence type="ECO:0000259" key="2">
    <source>
        <dbReference type="Pfam" id="PF13568"/>
    </source>
</evidence>
<feature type="signal peptide" evidence="1">
    <location>
        <begin position="1"/>
        <end position="25"/>
    </location>
</feature>
<evidence type="ECO:0000313" key="3">
    <source>
        <dbReference type="EMBL" id="KXT52697.1"/>
    </source>
</evidence>
<dbReference type="InterPro" id="IPR025665">
    <property type="entry name" value="Beta-barrel_OMP_2"/>
</dbReference>
<gene>
    <name evidence="3" type="ORF">HMPREF2531_01533</name>
</gene>
<dbReference type="InterPro" id="IPR011250">
    <property type="entry name" value="OMP/PagP_B-barrel"/>
</dbReference>
<dbReference type="PROSITE" id="PS51257">
    <property type="entry name" value="PROKAR_LIPOPROTEIN"/>
    <property type="match status" value="1"/>
</dbReference>
<dbReference type="Pfam" id="PF13568">
    <property type="entry name" value="OMP_b-brl_2"/>
    <property type="match status" value="1"/>
</dbReference>
<dbReference type="Gene3D" id="2.40.160.20">
    <property type="match status" value="1"/>
</dbReference>
<dbReference type="AlphaFoldDB" id="A0A139LMN2"/>
<sequence>MKQNKWIVTSLLLLAGCLLPDRAAAQWKVGVSAGYAYNQYSIDTQYAYDFNFDGRGGVTVGIPVEYGILDWLAVRADFVYLQKGYSMQRAYDQGFRDRRDHYLSLPVMARFSFGGEKLRGFLHAGGYMGYWADSRVKGTERTYDSLIDDFLAEKESFVFAPYDRRYEFISKRDNRFDAGLVGGVGVCYRIHPHIELEAEGRCYYALTSTTKDYMKHTKQPQYNTTFTIQAGVKYCF</sequence>
<proteinExistence type="predicted"/>
<keyword evidence="1" id="KW-0732">Signal</keyword>
<dbReference type="Proteomes" id="UP000070319">
    <property type="component" value="Unassembled WGS sequence"/>
</dbReference>
<organism evidence="3">
    <name type="scientific">Bacteroides intestinalis</name>
    <dbReference type="NCBI Taxonomy" id="329854"/>
    <lineage>
        <taxon>Bacteria</taxon>
        <taxon>Pseudomonadati</taxon>
        <taxon>Bacteroidota</taxon>
        <taxon>Bacteroidia</taxon>
        <taxon>Bacteroidales</taxon>
        <taxon>Bacteroidaceae</taxon>
        <taxon>Bacteroides</taxon>
    </lineage>
</organism>
<accession>A0A139LMN2</accession>
<protein>
    <recommendedName>
        <fullName evidence="2">Outer membrane protein beta-barrel domain-containing protein</fullName>
    </recommendedName>
</protein>
<dbReference type="RefSeq" id="WP_061435115.1">
    <property type="nucleotide sequence ID" value="NZ_KQ968690.1"/>
</dbReference>